<sequence>MKHFSQTALPYQLMCRYLIRTKKQDQLRSRVKELCDHKASDNIIKLYCQHNIVPAMQETCGRVMPGEERPPVERERCPSCPTGYGYETHPPPHSVFTYQRKCVILHFTSPLLLIGINSYVNCLSSTEES</sequence>
<evidence type="ECO:0000256" key="3">
    <source>
        <dbReference type="ARBA" id="ARBA00023242"/>
    </source>
</evidence>
<reference evidence="5" key="1">
    <citation type="submission" date="2018-06" db="EMBL/GenBank/DDBJ databases">
        <title>Genome assembly of Danube salmon.</title>
        <authorList>
            <person name="Macqueen D.J."/>
            <person name="Gundappa M.K."/>
        </authorList>
    </citation>
    <scope>NUCLEOTIDE SEQUENCE [LARGE SCALE GENOMIC DNA]</scope>
</reference>
<accession>A0A4W5N1X6</accession>
<reference evidence="4" key="2">
    <citation type="submission" date="2025-08" db="UniProtKB">
        <authorList>
            <consortium name="Ensembl"/>
        </authorList>
    </citation>
    <scope>IDENTIFICATION</scope>
</reference>
<evidence type="ECO:0000256" key="2">
    <source>
        <dbReference type="ARBA" id="ARBA00023163"/>
    </source>
</evidence>
<reference evidence="4" key="3">
    <citation type="submission" date="2025-09" db="UniProtKB">
        <authorList>
            <consortium name="Ensembl"/>
        </authorList>
    </citation>
    <scope>IDENTIFICATION</scope>
</reference>
<dbReference type="GO" id="GO:0005634">
    <property type="term" value="C:nucleus"/>
    <property type="evidence" value="ECO:0007669"/>
    <property type="project" value="TreeGrafter"/>
</dbReference>
<keyword evidence="2" id="KW-0804">Transcription</keyword>
<keyword evidence="3" id="KW-0539">Nucleus</keyword>
<proteinExistence type="predicted"/>
<dbReference type="PANTHER" id="PTHR16088">
    <property type="entry name" value="YY1 ASSOCIATED PROTEIN-RELATED"/>
    <property type="match status" value="1"/>
</dbReference>
<dbReference type="STRING" id="62062.ENSHHUP00000044048"/>
<evidence type="ECO:0000313" key="4">
    <source>
        <dbReference type="Ensembl" id="ENSHHUP00000044048.1"/>
    </source>
</evidence>
<dbReference type="Proteomes" id="UP000314982">
    <property type="component" value="Unassembled WGS sequence"/>
</dbReference>
<evidence type="ECO:0000256" key="1">
    <source>
        <dbReference type="ARBA" id="ARBA00023015"/>
    </source>
</evidence>
<name>A0A4W5N1X6_9TELE</name>
<evidence type="ECO:0000313" key="5">
    <source>
        <dbReference type="Proteomes" id="UP000314982"/>
    </source>
</evidence>
<keyword evidence="1" id="KW-0805">Transcription regulation</keyword>
<keyword evidence="5" id="KW-1185">Reference proteome</keyword>
<protein>
    <submittedName>
        <fullName evidence="4">Uncharacterized protein</fullName>
    </submittedName>
</protein>
<organism evidence="4 5">
    <name type="scientific">Hucho hucho</name>
    <name type="common">huchen</name>
    <dbReference type="NCBI Taxonomy" id="62062"/>
    <lineage>
        <taxon>Eukaryota</taxon>
        <taxon>Metazoa</taxon>
        <taxon>Chordata</taxon>
        <taxon>Craniata</taxon>
        <taxon>Vertebrata</taxon>
        <taxon>Euteleostomi</taxon>
        <taxon>Actinopterygii</taxon>
        <taxon>Neopterygii</taxon>
        <taxon>Teleostei</taxon>
        <taxon>Protacanthopterygii</taxon>
        <taxon>Salmoniformes</taxon>
        <taxon>Salmonidae</taxon>
        <taxon>Salmoninae</taxon>
        <taxon>Hucho</taxon>
    </lineage>
</organism>
<dbReference type="GO" id="GO:0003712">
    <property type="term" value="F:transcription coregulator activity"/>
    <property type="evidence" value="ECO:0007669"/>
    <property type="project" value="TreeGrafter"/>
</dbReference>
<dbReference type="AlphaFoldDB" id="A0A4W5N1X6"/>
<dbReference type="PANTHER" id="PTHR16088:SF3">
    <property type="entry name" value="GON-4-LIKE PROTEIN"/>
    <property type="match status" value="1"/>
</dbReference>
<dbReference type="GO" id="GO:0006355">
    <property type="term" value="P:regulation of DNA-templated transcription"/>
    <property type="evidence" value="ECO:0007669"/>
    <property type="project" value="TreeGrafter"/>
</dbReference>
<dbReference type="Ensembl" id="ENSHHUT00000045693.1">
    <property type="protein sequence ID" value="ENSHHUP00000044048.1"/>
    <property type="gene ID" value="ENSHHUG00000027009.1"/>
</dbReference>
<dbReference type="InterPro" id="IPR052435">
    <property type="entry name" value="YY1-Transcr_Regul"/>
</dbReference>